<evidence type="ECO:0000256" key="6">
    <source>
        <dbReference type="PIRSR" id="PIRSR000337-1"/>
    </source>
</evidence>
<keyword evidence="2 6" id="KW-0288">FMN</keyword>
<feature type="binding site" evidence="6">
    <location>
        <position position="93"/>
    </location>
    <ligand>
        <name>FMN</name>
        <dbReference type="ChEBI" id="CHEBI:58210"/>
    </ligand>
</feature>
<keyword evidence="1 6" id="KW-0285">Flavoprotein</keyword>
<keyword evidence="3 8" id="KW-0560">Oxidoreductase</keyword>
<dbReference type="PANTHER" id="PTHR30011:SF16">
    <property type="entry name" value="C2H2 FINGER DOMAIN TRANSCRIPTION FACTOR (EUROFUNG)-RELATED"/>
    <property type="match status" value="1"/>
</dbReference>
<accession>A0A1Z5ID55</accession>
<evidence type="ECO:0000313" key="9">
    <source>
        <dbReference type="Proteomes" id="UP000198374"/>
    </source>
</evidence>
<name>A0A1Z5ID55_9LACO</name>
<comment type="similarity">
    <text evidence="5">Belongs to the NtaA/SnaA/DszA monooxygenase family.</text>
</comment>
<evidence type="ECO:0000313" key="8">
    <source>
        <dbReference type="EMBL" id="GAW99605.1"/>
    </source>
</evidence>
<evidence type="ECO:0000256" key="4">
    <source>
        <dbReference type="ARBA" id="ARBA00023033"/>
    </source>
</evidence>
<dbReference type="PIRSF" id="PIRSF000337">
    <property type="entry name" value="NTA_MOA"/>
    <property type="match status" value="1"/>
</dbReference>
<sequence>MSKKMHLATVLFSSGHHGAAWRRPNSTITQVGDYQYWQHLGQLAEKGRFDAIFFADGQSIMGGYYGGVSYYLEPITCMTAIATATEHVGLVPTISSTLYDPYNAARLISSLNHISHGRAGVNIVTSMFDEEAQNHGFDKLPNHADRYRRADEFIQTLNELWASFPESAIINDAEHDRWLDTSQIRSINHHGEFYNVRGPLNIPTSATNKPVIFQAGQSDQGKELGAKYAEAIYSVAWDQAESQVYYDDVKQRAKRYGRAGDVPVILPGLVPYVGKTYEEAAAKQKALDDQLPIADSVAQLSDFLNLPVADWPLDDPVPPLPEIADFPGPKGRFEVIKRIVETEQPTVRQLLQRLACAGGHATIVGSAEEVADMMQDWFENGVADGFNLMFPTYPESMAGFVELVVPILQERGLLRTDYEQSSLRGNLNS</sequence>
<dbReference type="InterPro" id="IPR016215">
    <property type="entry name" value="NTA_MOA"/>
</dbReference>
<protein>
    <submittedName>
        <fullName evidence="8">Nitrilotriacetate monooxygenase component A</fullName>
        <ecNumber evidence="8">1.14.14.10</ecNumber>
    </submittedName>
</protein>
<evidence type="ECO:0000256" key="1">
    <source>
        <dbReference type="ARBA" id="ARBA00022630"/>
    </source>
</evidence>
<evidence type="ECO:0000256" key="3">
    <source>
        <dbReference type="ARBA" id="ARBA00023002"/>
    </source>
</evidence>
<dbReference type="NCBIfam" id="TIGR03860">
    <property type="entry name" value="FMN_nitrolo"/>
    <property type="match status" value="1"/>
</dbReference>
<dbReference type="AlphaFoldDB" id="A0A1Z5ID55"/>
<feature type="binding site" evidence="6">
    <location>
        <position position="143"/>
    </location>
    <ligand>
        <name>FMN</name>
        <dbReference type="ChEBI" id="CHEBI:58210"/>
    </ligand>
</feature>
<dbReference type="Proteomes" id="UP000198374">
    <property type="component" value="Unassembled WGS sequence"/>
</dbReference>
<reference evidence="8 9" key="1">
    <citation type="submission" date="2015-11" db="EMBL/GenBank/DDBJ databases">
        <title>Draft genome sequences of new species of the genus Lactobacillus isolated from orchardgrass silage.</title>
        <authorList>
            <person name="Tohno M."/>
            <person name="Tanizawa Y."/>
            <person name="Arita M."/>
        </authorList>
    </citation>
    <scope>NUCLEOTIDE SEQUENCE [LARGE SCALE GENOMIC DNA]</scope>
    <source>
        <strain evidence="8 9">IWT30</strain>
    </source>
</reference>
<dbReference type="EMBL" id="BCMF01000007">
    <property type="protein sequence ID" value="GAW99605.1"/>
    <property type="molecule type" value="Genomic_DNA"/>
</dbReference>
<evidence type="ECO:0000259" key="7">
    <source>
        <dbReference type="Pfam" id="PF00296"/>
    </source>
</evidence>
<dbReference type="OrthoDB" id="3265338at2"/>
<organism evidence="8 9">
    <name type="scientific">Secundilactobacillus mixtipabuli</name>
    <dbReference type="NCBI Taxonomy" id="1435342"/>
    <lineage>
        <taxon>Bacteria</taxon>
        <taxon>Bacillati</taxon>
        <taxon>Bacillota</taxon>
        <taxon>Bacilli</taxon>
        <taxon>Lactobacillales</taxon>
        <taxon>Lactobacillaceae</taxon>
        <taxon>Secundilactobacillus</taxon>
    </lineage>
</organism>
<proteinExistence type="inferred from homology"/>
<evidence type="ECO:0000256" key="2">
    <source>
        <dbReference type="ARBA" id="ARBA00022643"/>
    </source>
</evidence>
<dbReference type="InterPro" id="IPR051260">
    <property type="entry name" value="Diverse_substr_monoxygenases"/>
</dbReference>
<dbReference type="PANTHER" id="PTHR30011">
    <property type="entry name" value="ALKANESULFONATE MONOOXYGENASE-RELATED"/>
    <property type="match status" value="1"/>
</dbReference>
<evidence type="ECO:0000256" key="5">
    <source>
        <dbReference type="ARBA" id="ARBA00033748"/>
    </source>
</evidence>
<dbReference type="SUPFAM" id="SSF51679">
    <property type="entry name" value="Bacterial luciferase-like"/>
    <property type="match status" value="1"/>
</dbReference>
<keyword evidence="4 8" id="KW-0503">Monooxygenase</keyword>
<dbReference type="InterPro" id="IPR011251">
    <property type="entry name" value="Luciferase-like_dom"/>
</dbReference>
<keyword evidence="9" id="KW-1185">Reference proteome</keyword>
<dbReference type="CDD" id="cd01095">
    <property type="entry name" value="Nitrilotriacetate_monoxgenase"/>
    <property type="match status" value="1"/>
</dbReference>
<dbReference type="RefSeq" id="WP_089109407.1">
    <property type="nucleotide sequence ID" value="NZ_BCMF01000007.1"/>
</dbReference>
<dbReference type="GO" id="GO:0018529">
    <property type="term" value="F:nitrilotriacetate monooxygenase activity"/>
    <property type="evidence" value="ECO:0007669"/>
    <property type="project" value="UniProtKB-EC"/>
</dbReference>
<feature type="binding site" evidence="6">
    <location>
        <position position="56"/>
    </location>
    <ligand>
        <name>FMN</name>
        <dbReference type="ChEBI" id="CHEBI:58210"/>
    </ligand>
</feature>
<dbReference type="EC" id="1.14.14.10" evidence="8"/>
<comment type="caution">
    <text evidence="8">The sequence shown here is derived from an EMBL/GenBank/DDBJ whole genome shotgun (WGS) entry which is preliminary data.</text>
</comment>
<dbReference type="InterPro" id="IPR036661">
    <property type="entry name" value="Luciferase-like_sf"/>
</dbReference>
<feature type="binding site" evidence="6">
    <location>
        <position position="147"/>
    </location>
    <ligand>
        <name>FMN</name>
        <dbReference type="ChEBI" id="CHEBI:58210"/>
    </ligand>
</feature>
<dbReference type="Gene3D" id="3.20.20.30">
    <property type="entry name" value="Luciferase-like domain"/>
    <property type="match status" value="1"/>
</dbReference>
<gene>
    <name evidence="8" type="primary">ntaA</name>
    <name evidence="8" type="ORF">IWT30_01575</name>
</gene>
<feature type="binding site" evidence="6">
    <location>
        <position position="218"/>
    </location>
    <ligand>
        <name>FMN</name>
        <dbReference type="ChEBI" id="CHEBI:58210"/>
    </ligand>
</feature>
<feature type="domain" description="Luciferase-like" evidence="7">
    <location>
        <begin position="24"/>
        <end position="382"/>
    </location>
</feature>
<dbReference type="Pfam" id="PF00296">
    <property type="entry name" value="Bac_luciferase"/>
    <property type="match status" value="1"/>
</dbReference>